<keyword evidence="2 3" id="KW-0560">Oxidoreductase</keyword>
<feature type="binding site" evidence="5">
    <location>
        <position position="221"/>
    </location>
    <ligand>
        <name>NAD(+)</name>
        <dbReference type="ChEBI" id="CHEBI:57540"/>
    </ligand>
</feature>
<dbReference type="GO" id="GO:0004352">
    <property type="term" value="F:glutamate dehydrogenase (NAD+) activity"/>
    <property type="evidence" value="ECO:0007669"/>
    <property type="project" value="TreeGrafter"/>
</dbReference>
<evidence type="ECO:0000256" key="1">
    <source>
        <dbReference type="ARBA" id="ARBA00006382"/>
    </source>
</evidence>
<dbReference type="PRINTS" id="PR00082">
    <property type="entry name" value="GLFDHDRGNASE"/>
</dbReference>
<gene>
    <name evidence="9" type="ORF">G3M56_001765</name>
</gene>
<evidence type="ECO:0000256" key="3">
    <source>
        <dbReference type="PIRNR" id="PIRNR000185"/>
    </source>
</evidence>
<dbReference type="FunFam" id="3.40.50.10860:FF:000003">
    <property type="entry name" value="Glutamate dehydrogenase"/>
    <property type="match status" value="1"/>
</dbReference>
<feature type="domain" description="Glutamate/phenylalanine/leucine/valine/L-tryptophan dehydrogenase C-terminal" evidence="8">
    <location>
        <begin position="183"/>
        <end position="422"/>
    </location>
</feature>
<keyword evidence="10" id="KW-1185">Reference proteome</keyword>
<dbReference type="GO" id="GO:0006538">
    <property type="term" value="P:L-glutamate catabolic process"/>
    <property type="evidence" value="ECO:0007669"/>
    <property type="project" value="TreeGrafter"/>
</dbReference>
<proteinExistence type="inferred from homology"/>
<keyword evidence="5" id="KW-0520">NAD</keyword>
<dbReference type="EMBL" id="CP066776">
    <property type="protein sequence ID" value="QQL45342.1"/>
    <property type="molecule type" value="Genomic_DNA"/>
</dbReference>
<feature type="binding site" evidence="5">
    <location>
        <position position="70"/>
    </location>
    <ligand>
        <name>substrate</name>
    </ligand>
</feature>
<dbReference type="SUPFAM" id="SSF51735">
    <property type="entry name" value="NAD(P)-binding Rossmann-fold domains"/>
    <property type="match status" value="1"/>
</dbReference>
<feature type="binding site" evidence="5">
    <location>
        <position position="358"/>
    </location>
    <ligand>
        <name>substrate</name>
    </ligand>
</feature>
<dbReference type="SMART" id="SM00839">
    <property type="entry name" value="ELFV_dehydrog"/>
    <property type="match status" value="1"/>
</dbReference>
<dbReference type="Proteomes" id="UP000475117">
    <property type="component" value="Chromosome"/>
</dbReference>
<evidence type="ECO:0000256" key="5">
    <source>
        <dbReference type="PIRSR" id="PIRSR000185-2"/>
    </source>
</evidence>
<dbReference type="PIRSF" id="PIRSF000185">
    <property type="entry name" value="Glu_DH"/>
    <property type="match status" value="1"/>
</dbReference>
<dbReference type="InterPro" id="IPR036291">
    <property type="entry name" value="NAD(P)-bd_dom_sf"/>
</dbReference>
<dbReference type="InterPro" id="IPR046346">
    <property type="entry name" value="Aminoacid_DH-like_N_sf"/>
</dbReference>
<dbReference type="InterPro" id="IPR014362">
    <property type="entry name" value="Glu_DH"/>
</dbReference>
<organism evidence="9 10">
    <name type="scientific">Sulfuriroseicoccus oceanibius</name>
    <dbReference type="NCBI Taxonomy" id="2707525"/>
    <lineage>
        <taxon>Bacteria</taxon>
        <taxon>Pseudomonadati</taxon>
        <taxon>Verrucomicrobiota</taxon>
        <taxon>Verrucomicrobiia</taxon>
        <taxon>Verrucomicrobiales</taxon>
        <taxon>Verrucomicrobiaceae</taxon>
        <taxon>Sulfuriroseicoccus</taxon>
    </lineage>
</organism>
<dbReference type="KEGG" id="soa:G3M56_001765"/>
<evidence type="ECO:0000313" key="9">
    <source>
        <dbReference type="EMBL" id="QQL45342.1"/>
    </source>
</evidence>
<accession>A0A6B3L7T1</accession>
<name>A0A6B3L7T1_9BACT</name>
<feature type="active site" description="Proton donor" evidence="4">
    <location>
        <position position="106"/>
    </location>
</feature>
<evidence type="ECO:0000256" key="2">
    <source>
        <dbReference type="ARBA" id="ARBA00023002"/>
    </source>
</evidence>
<protein>
    <recommendedName>
        <fullName evidence="3">Glutamate dehydrogenase</fullName>
    </recommendedName>
</protein>
<feature type="site" description="Important for catalysis" evidence="6">
    <location>
        <position position="146"/>
    </location>
</feature>
<dbReference type="SUPFAM" id="SSF53223">
    <property type="entry name" value="Aminoacid dehydrogenase-like, N-terminal domain"/>
    <property type="match status" value="1"/>
</dbReference>
<dbReference type="Gene3D" id="3.40.50.10860">
    <property type="entry name" value="Leucine Dehydrogenase, chain A, domain 1"/>
    <property type="match status" value="1"/>
</dbReference>
<evidence type="ECO:0000256" key="7">
    <source>
        <dbReference type="RuleBase" id="RU004417"/>
    </source>
</evidence>
<evidence type="ECO:0000256" key="4">
    <source>
        <dbReference type="PIRSR" id="PIRSR000185-1"/>
    </source>
</evidence>
<reference evidence="9 10" key="1">
    <citation type="submission" date="2020-12" db="EMBL/GenBank/DDBJ databases">
        <title>Sulforoseuscoccus oceanibium gen. nov., sp. nov., a representative of the phylum Verrucomicrobia with special cytoplasmic membrane, and proposal of Sulforoseuscoccusaceae fam. nov.</title>
        <authorList>
            <person name="Xi F."/>
        </authorList>
    </citation>
    <scope>NUCLEOTIDE SEQUENCE [LARGE SCALE GENOMIC DNA]</scope>
    <source>
        <strain evidence="9 10">T37</strain>
    </source>
</reference>
<dbReference type="GO" id="GO:0000166">
    <property type="term" value="F:nucleotide binding"/>
    <property type="evidence" value="ECO:0007669"/>
    <property type="project" value="UniProtKB-KW"/>
</dbReference>
<dbReference type="Pfam" id="PF00208">
    <property type="entry name" value="ELFV_dehydrog"/>
    <property type="match status" value="1"/>
</dbReference>
<dbReference type="PANTHER" id="PTHR11606:SF13">
    <property type="entry name" value="GLUTAMATE DEHYDROGENASE 1, MITOCHONDRIAL"/>
    <property type="match status" value="1"/>
</dbReference>
<evidence type="ECO:0000313" key="10">
    <source>
        <dbReference type="Proteomes" id="UP000475117"/>
    </source>
</evidence>
<dbReference type="InterPro" id="IPR033524">
    <property type="entry name" value="Glu/Leu/Phe/Val_DH_AS"/>
</dbReference>
<comment type="similarity">
    <text evidence="1 3 7">Belongs to the Glu/Leu/Phe/Val dehydrogenases family.</text>
</comment>
<dbReference type="CDD" id="cd01076">
    <property type="entry name" value="NAD_bind_1_Glu_DH"/>
    <property type="match status" value="1"/>
</dbReference>
<dbReference type="AlphaFoldDB" id="A0A6B3L7T1"/>
<dbReference type="InterPro" id="IPR006095">
    <property type="entry name" value="Glu/Leu/Phe/Val/Trp_DH"/>
</dbReference>
<dbReference type="PANTHER" id="PTHR11606">
    <property type="entry name" value="GLUTAMATE DEHYDROGENASE"/>
    <property type="match status" value="1"/>
</dbReference>
<feature type="binding site" evidence="5">
    <location>
        <position position="94"/>
    </location>
    <ligand>
        <name>substrate</name>
    </ligand>
</feature>
<keyword evidence="5" id="KW-0547">Nucleotide-binding</keyword>
<feature type="binding site" evidence="5">
    <location>
        <position position="190"/>
    </location>
    <ligand>
        <name>NAD(+)</name>
        <dbReference type="ChEBI" id="CHEBI:57540"/>
    </ligand>
</feature>
<dbReference type="InterPro" id="IPR006097">
    <property type="entry name" value="Glu/Leu/Phe/Val/Trp_DH_dimer"/>
</dbReference>
<evidence type="ECO:0000256" key="6">
    <source>
        <dbReference type="PIRSR" id="PIRSR000185-3"/>
    </source>
</evidence>
<evidence type="ECO:0000259" key="8">
    <source>
        <dbReference type="SMART" id="SM00839"/>
    </source>
</evidence>
<dbReference type="InterPro" id="IPR033922">
    <property type="entry name" value="NAD_bind_Glu_DH"/>
</dbReference>
<dbReference type="PROSITE" id="PS00074">
    <property type="entry name" value="GLFV_DEHYDROGENASE"/>
    <property type="match status" value="1"/>
</dbReference>
<dbReference type="RefSeq" id="WP_164363832.1">
    <property type="nucleotide sequence ID" value="NZ_CP066776.1"/>
</dbReference>
<dbReference type="Gene3D" id="3.40.50.720">
    <property type="entry name" value="NAD(P)-binding Rossmann-like Domain"/>
    <property type="match status" value="1"/>
</dbReference>
<dbReference type="Pfam" id="PF02812">
    <property type="entry name" value="ELFV_dehydrog_N"/>
    <property type="match status" value="1"/>
</dbReference>
<dbReference type="InterPro" id="IPR006096">
    <property type="entry name" value="Glu/Leu/Phe/Val/Trp_DH_C"/>
</dbReference>
<sequence length="433" mass="47596">MADSSSPFERALTRLDAALELSHIHTEALNRLKFPKSLIEVSIPVRMDDGGLQIFKGYRVHHDDSRGPCKGGIRYHPEVEIEEVKALAFWMTCKTAVVGVPFGGAKGGICVDPKELSATELERLSRGFIQRVADFIGPETDVPAPDVYTNAMVMGWMMDEYSKIVRQRTPAVITGKPIPLGGSEGREEATGAGAYYALRTLAEDEGWDPSQMTIAVQGFGNAARPFAKMAASDGYKVVAVSDSRGGIFREDGFDVESLAKRKLESRKLEAIYCDGGVCEMVDAKNVTNEELLELDVDILVPAALGDVINEDNASKIRAKHIIELANGPIDPAADRILHDAGIEVIPDILVNAGGVTVSYFEWVQNRAGYYWTRERVLKELEEIMVRETRAVRALRKDHQISTRTAAYVHALNRIGDALAAQGTKDYFAEQAER</sequence>